<accession>S4PV41</accession>
<dbReference type="EMBL" id="GAIX01009198">
    <property type="protein sequence ID" value="JAA83362.1"/>
    <property type="molecule type" value="Transcribed_RNA"/>
</dbReference>
<feature type="non-terminal residue" evidence="1">
    <location>
        <position position="82"/>
    </location>
</feature>
<proteinExistence type="predicted"/>
<name>S4PV41_9NEOP</name>
<protein>
    <submittedName>
        <fullName evidence="1">Putative trithorax group protein osa</fullName>
    </submittedName>
</protein>
<evidence type="ECO:0000313" key="1">
    <source>
        <dbReference type="EMBL" id="JAA83362.1"/>
    </source>
</evidence>
<reference evidence="1" key="2">
    <citation type="submission" date="2013-05" db="EMBL/GenBank/DDBJ databases">
        <authorList>
            <person name="Carter J.-M."/>
            <person name="Baker S.C."/>
            <person name="Pink R."/>
            <person name="Carter D.R.F."/>
            <person name="Collins A."/>
            <person name="Tomlin J."/>
            <person name="Gibbs M."/>
            <person name="Breuker C.J."/>
        </authorList>
    </citation>
    <scope>NUCLEOTIDE SEQUENCE</scope>
    <source>
        <tissue evidence="1">Ovary</tissue>
    </source>
</reference>
<organism evidence="1">
    <name type="scientific">Pararge aegeria</name>
    <name type="common">speckled wood butterfly</name>
    <dbReference type="NCBI Taxonomy" id="116150"/>
    <lineage>
        <taxon>Eukaryota</taxon>
        <taxon>Metazoa</taxon>
        <taxon>Ecdysozoa</taxon>
        <taxon>Arthropoda</taxon>
        <taxon>Hexapoda</taxon>
        <taxon>Insecta</taxon>
        <taxon>Pterygota</taxon>
        <taxon>Neoptera</taxon>
        <taxon>Endopterygota</taxon>
        <taxon>Lepidoptera</taxon>
        <taxon>Glossata</taxon>
        <taxon>Ditrysia</taxon>
        <taxon>Papilionoidea</taxon>
        <taxon>Nymphalidae</taxon>
        <taxon>Satyrinae</taxon>
        <taxon>Satyrini</taxon>
        <taxon>Parargina</taxon>
        <taxon>Pararge</taxon>
    </lineage>
</organism>
<feature type="non-terminal residue" evidence="1">
    <location>
        <position position="1"/>
    </location>
</feature>
<dbReference type="AlphaFoldDB" id="S4PV41"/>
<reference evidence="1" key="1">
    <citation type="journal article" date="2013" name="BMC Genomics">
        <title>Unscrambling butterfly oogenesis.</title>
        <authorList>
            <person name="Carter J.M."/>
            <person name="Baker S.C."/>
            <person name="Pink R."/>
            <person name="Carter D.R."/>
            <person name="Collins A."/>
            <person name="Tomlin J."/>
            <person name="Gibbs M."/>
            <person name="Breuker C.J."/>
        </authorList>
    </citation>
    <scope>NUCLEOTIDE SEQUENCE</scope>
    <source>
        <tissue evidence="1">Ovary</tissue>
    </source>
</reference>
<sequence length="82" mass="9183">RRGRRARGPTSARRATRRTPSCAAQVCVARPSGGGTRWRRCARTRWCAALTSRAAWSWRGSPRPWRARCWTACCTGPCARPP</sequence>